<evidence type="ECO:0000313" key="6">
    <source>
        <dbReference type="EMBL" id="MBT9287973.1"/>
    </source>
</evidence>
<protein>
    <submittedName>
        <fullName evidence="6">MAPEG family protein</fullName>
    </submittedName>
</protein>
<organism evidence="6 7">
    <name type="scientific">Prosthecodimorpha staleyi</name>
    <dbReference type="NCBI Taxonomy" id="2840188"/>
    <lineage>
        <taxon>Bacteria</taxon>
        <taxon>Pseudomonadati</taxon>
        <taxon>Pseudomonadota</taxon>
        <taxon>Alphaproteobacteria</taxon>
        <taxon>Hyphomicrobiales</taxon>
        <taxon>Ancalomicrobiaceae</taxon>
        <taxon>Prosthecodimorpha</taxon>
    </lineage>
</organism>
<keyword evidence="3 5" id="KW-1133">Transmembrane helix</keyword>
<comment type="subcellular location">
    <subcellularLocation>
        <location evidence="1">Membrane</location>
    </subcellularLocation>
</comment>
<keyword evidence="4 5" id="KW-0472">Membrane</keyword>
<feature type="transmembrane region" description="Helical" evidence="5">
    <location>
        <begin position="143"/>
        <end position="164"/>
    </location>
</feature>
<reference evidence="6 7" key="1">
    <citation type="submission" date="2021-06" db="EMBL/GenBank/DDBJ databases">
        <authorList>
            <person name="Grouzdev D.S."/>
            <person name="Koziaeva V."/>
        </authorList>
    </citation>
    <scope>NUCLEOTIDE SEQUENCE [LARGE SCALE GENOMIC DNA]</scope>
    <source>
        <strain evidence="6 7">22</strain>
    </source>
</reference>
<evidence type="ECO:0000313" key="7">
    <source>
        <dbReference type="Proteomes" id="UP000766595"/>
    </source>
</evidence>
<comment type="caution">
    <text evidence="6">The sequence shown here is derived from an EMBL/GenBank/DDBJ whole genome shotgun (WGS) entry which is preliminary data.</text>
</comment>
<dbReference type="RefSeq" id="WP_261966666.1">
    <property type="nucleotide sequence ID" value="NZ_JAHHZF010000001.1"/>
</dbReference>
<evidence type="ECO:0000256" key="5">
    <source>
        <dbReference type="SAM" id="Phobius"/>
    </source>
</evidence>
<name>A0A947G9H7_9HYPH</name>
<evidence type="ECO:0000256" key="3">
    <source>
        <dbReference type="ARBA" id="ARBA00022989"/>
    </source>
</evidence>
<dbReference type="Pfam" id="PF01124">
    <property type="entry name" value="MAPEG"/>
    <property type="match status" value="1"/>
</dbReference>
<keyword evidence="2 5" id="KW-0812">Transmembrane</keyword>
<evidence type="ECO:0000256" key="4">
    <source>
        <dbReference type="ARBA" id="ARBA00023136"/>
    </source>
</evidence>
<keyword evidence="7" id="KW-1185">Reference proteome</keyword>
<proteinExistence type="predicted"/>
<gene>
    <name evidence="6" type="ORF">KL771_00820</name>
</gene>
<dbReference type="InterPro" id="IPR001129">
    <property type="entry name" value="Membr-assoc_MAPEG"/>
</dbReference>
<dbReference type="Gene3D" id="1.20.120.550">
    <property type="entry name" value="Membrane associated eicosanoid/glutathione metabolism-like domain"/>
    <property type="match status" value="1"/>
</dbReference>
<dbReference type="SUPFAM" id="SSF161084">
    <property type="entry name" value="MAPEG domain-like"/>
    <property type="match status" value="1"/>
</dbReference>
<evidence type="ECO:0000256" key="1">
    <source>
        <dbReference type="ARBA" id="ARBA00004370"/>
    </source>
</evidence>
<dbReference type="GO" id="GO:0016020">
    <property type="term" value="C:membrane"/>
    <property type="evidence" value="ECO:0007669"/>
    <property type="project" value="UniProtKB-SubCell"/>
</dbReference>
<evidence type="ECO:0000256" key="2">
    <source>
        <dbReference type="ARBA" id="ARBA00022692"/>
    </source>
</evidence>
<feature type="transmembrane region" description="Helical" evidence="5">
    <location>
        <begin position="95"/>
        <end position="123"/>
    </location>
</feature>
<dbReference type="AlphaFoldDB" id="A0A947G9H7"/>
<dbReference type="EMBL" id="JAHHZF010000001">
    <property type="protein sequence ID" value="MBT9287973.1"/>
    <property type="molecule type" value="Genomic_DNA"/>
</dbReference>
<dbReference type="InterPro" id="IPR023352">
    <property type="entry name" value="MAPEG-like_dom_sf"/>
</dbReference>
<feature type="transmembrane region" description="Helical" evidence="5">
    <location>
        <begin position="32"/>
        <end position="51"/>
    </location>
</feature>
<accession>A0A947G9H7</accession>
<sequence length="168" mass="18412">MPRGAGLWSGNHVRPYPKSKPEIDPLTLAERLLVLALLAQIVWTFLVMLAAGRARFHSVRAGKAPKRAMLEPYGWPDKTQQIANNMNNQFETPTLFYALGLLALVLKLVSLPLAVFAWVYVAARIGHTVVHAGSNALRRRGPIFLVGVVALMIMTAMLAVPILVGRPV</sequence>
<dbReference type="Proteomes" id="UP000766595">
    <property type="component" value="Unassembled WGS sequence"/>
</dbReference>